<dbReference type="PANTHER" id="PTHR31019">
    <property type="entry name" value="SMALL INTEGRAL MEMBRANE PROTEIN 14"/>
    <property type="match status" value="1"/>
</dbReference>
<keyword evidence="3" id="KW-0812">Transmembrane</keyword>
<feature type="transmembrane region" description="Helical" evidence="3">
    <location>
        <begin position="58"/>
        <end position="74"/>
    </location>
</feature>
<proteinExistence type="predicted"/>
<evidence type="ECO:0000313" key="5">
    <source>
        <dbReference type="Proteomes" id="UP001152799"/>
    </source>
</evidence>
<evidence type="ECO:0000256" key="2">
    <source>
        <dbReference type="SAM" id="MobiDB-lite"/>
    </source>
</evidence>
<dbReference type="InterPro" id="IPR020309">
    <property type="entry name" value="Smim-14"/>
</dbReference>
<keyword evidence="5" id="KW-1185">Reference proteome</keyword>
<feature type="compositionally biased region" description="Low complexity" evidence="2">
    <location>
        <begin position="83"/>
        <end position="92"/>
    </location>
</feature>
<evidence type="ECO:0000313" key="4">
    <source>
        <dbReference type="EMBL" id="CAG9767908.1"/>
    </source>
</evidence>
<name>A0A9N9MQ87_9CUCU</name>
<dbReference type="AlphaFoldDB" id="A0A9N9MQ87"/>
<keyword evidence="3" id="KW-1133">Transmembrane helix</keyword>
<accession>A0A9N9MQ87</accession>
<gene>
    <name evidence="4" type="ORF">CEUTPL_LOCUS8462</name>
</gene>
<dbReference type="OrthoDB" id="10054061at2759"/>
<dbReference type="EMBL" id="OU892280">
    <property type="protein sequence ID" value="CAG9767908.1"/>
    <property type="molecule type" value="Genomic_DNA"/>
</dbReference>
<dbReference type="Proteomes" id="UP001152799">
    <property type="component" value="Chromosome 4"/>
</dbReference>
<sequence length="101" mass="11064">MGDEAPGGGFNPCECIWNHEMAMRRLLNALRNSQALCTDTECFEPGASSPGSAPTENFYFLIFVIGIAMMLFVLRPRPQAIEPMNKPNNNSNDPPPAPPIN</sequence>
<evidence type="ECO:0000256" key="1">
    <source>
        <dbReference type="ARBA" id="ARBA00017902"/>
    </source>
</evidence>
<dbReference type="Pfam" id="PF11027">
    <property type="entry name" value="DUF2615"/>
    <property type="match status" value="1"/>
</dbReference>
<dbReference type="PANTHER" id="PTHR31019:SF1">
    <property type="entry name" value="SMALL INTEGRAL MEMBRANE PROTEIN 14"/>
    <property type="match status" value="1"/>
</dbReference>
<keyword evidence="3" id="KW-0472">Membrane</keyword>
<dbReference type="GO" id="GO:0005783">
    <property type="term" value="C:endoplasmic reticulum"/>
    <property type="evidence" value="ECO:0007669"/>
    <property type="project" value="TreeGrafter"/>
</dbReference>
<protein>
    <recommendedName>
        <fullName evidence="1">Small integral membrane protein 14</fullName>
    </recommendedName>
</protein>
<feature type="region of interest" description="Disordered" evidence="2">
    <location>
        <begin position="80"/>
        <end position="101"/>
    </location>
</feature>
<reference evidence="4" key="1">
    <citation type="submission" date="2022-01" db="EMBL/GenBank/DDBJ databases">
        <authorList>
            <person name="King R."/>
        </authorList>
    </citation>
    <scope>NUCLEOTIDE SEQUENCE</scope>
</reference>
<evidence type="ECO:0000256" key="3">
    <source>
        <dbReference type="SAM" id="Phobius"/>
    </source>
</evidence>
<organism evidence="4 5">
    <name type="scientific">Ceutorhynchus assimilis</name>
    <name type="common">cabbage seed weevil</name>
    <dbReference type="NCBI Taxonomy" id="467358"/>
    <lineage>
        <taxon>Eukaryota</taxon>
        <taxon>Metazoa</taxon>
        <taxon>Ecdysozoa</taxon>
        <taxon>Arthropoda</taxon>
        <taxon>Hexapoda</taxon>
        <taxon>Insecta</taxon>
        <taxon>Pterygota</taxon>
        <taxon>Neoptera</taxon>
        <taxon>Endopterygota</taxon>
        <taxon>Coleoptera</taxon>
        <taxon>Polyphaga</taxon>
        <taxon>Cucujiformia</taxon>
        <taxon>Curculionidae</taxon>
        <taxon>Ceutorhynchinae</taxon>
        <taxon>Ceutorhynchus</taxon>
    </lineage>
</organism>